<dbReference type="Proteomes" id="UP000294830">
    <property type="component" value="Unassembled WGS sequence"/>
</dbReference>
<name>A0A4R2F507_9BACT</name>
<keyword evidence="2" id="KW-1185">Reference proteome</keyword>
<comment type="caution">
    <text evidence="1">The sequence shown here is derived from an EMBL/GenBank/DDBJ whole genome shotgun (WGS) entry which is preliminary data.</text>
</comment>
<gene>
    <name evidence="1" type="ORF">CLV25_102203</name>
</gene>
<dbReference type="EMBL" id="SLWB01000002">
    <property type="protein sequence ID" value="TCN72239.1"/>
    <property type="molecule type" value="Genomic_DNA"/>
</dbReference>
<proteinExistence type="predicted"/>
<evidence type="ECO:0000313" key="1">
    <source>
        <dbReference type="EMBL" id="TCN72239.1"/>
    </source>
</evidence>
<organism evidence="1 2">
    <name type="scientific">Acetobacteroides hydrogenigenes</name>
    <dbReference type="NCBI Taxonomy" id="979970"/>
    <lineage>
        <taxon>Bacteria</taxon>
        <taxon>Pseudomonadati</taxon>
        <taxon>Bacteroidota</taxon>
        <taxon>Bacteroidia</taxon>
        <taxon>Bacteroidales</taxon>
        <taxon>Rikenellaceae</taxon>
        <taxon>Acetobacteroides</taxon>
    </lineage>
</organism>
<evidence type="ECO:0000313" key="2">
    <source>
        <dbReference type="Proteomes" id="UP000294830"/>
    </source>
</evidence>
<dbReference type="RefSeq" id="WP_131838297.1">
    <property type="nucleotide sequence ID" value="NZ_SLWB01000002.1"/>
</dbReference>
<dbReference type="AlphaFoldDB" id="A0A4R2F507"/>
<sequence>MERRLFIETFGLLTKLEHVMSLNHQRHPNALILEITQPYPGYYSAHDLDTDKPRTIFFVTKEAYSIEHVVRLGYEARKVLGCDIDVTPAKISIFADSYNAIRVKYLKDFDMMKALQDFLKAEGIAFLKYRRIDEEAAIQIQKLFCIEEIVEGIYQDLDEPGERYIALSSKLDFGQFRKVSEAVKNNIDYTGFDAALAVFCRKKGIVDAVRIFDPNIHLENLQKIRTVFEDQIKRLKLQEI</sequence>
<protein>
    <submittedName>
        <fullName evidence="1">Uncharacterized protein</fullName>
    </submittedName>
</protein>
<accession>A0A4R2F507</accession>
<dbReference type="OrthoDB" id="1117347at2"/>
<reference evidence="1 2" key="1">
    <citation type="submission" date="2019-03" db="EMBL/GenBank/DDBJ databases">
        <title>Genomic Encyclopedia of Archaeal and Bacterial Type Strains, Phase II (KMG-II): from individual species to whole genera.</title>
        <authorList>
            <person name="Goeker M."/>
        </authorList>
    </citation>
    <scope>NUCLEOTIDE SEQUENCE [LARGE SCALE GENOMIC DNA]</scope>
    <source>
        <strain evidence="1 2">RL-C</strain>
    </source>
</reference>